<feature type="region of interest" description="Disordered" evidence="5">
    <location>
        <begin position="1"/>
        <end position="88"/>
    </location>
</feature>
<feature type="transmembrane region" description="Helical" evidence="6">
    <location>
        <begin position="388"/>
        <end position="408"/>
    </location>
</feature>
<keyword evidence="4 6" id="KW-0472">Membrane</keyword>
<feature type="transmembrane region" description="Helical" evidence="6">
    <location>
        <begin position="451"/>
        <end position="474"/>
    </location>
</feature>
<comment type="subcellular location">
    <subcellularLocation>
        <location evidence="1">Membrane</location>
        <topology evidence="1">Multi-pass membrane protein</topology>
    </subcellularLocation>
</comment>
<dbReference type="Pfam" id="PF00892">
    <property type="entry name" value="EamA"/>
    <property type="match status" value="2"/>
</dbReference>
<evidence type="ECO:0000256" key="6">
    <source>
        <dbReference type="SAM" id="Phobius"/>
    </source>
</evidence>
<evidence type="ECO:0000256" key="1">
    <source>
        <dbReference type="ARBA" id="ARBA00004141"/>
    </source>
</evidence>
<dbReference type="SUPFAM" id="SSF103481">
    <property type="entry name" value="Multidrug resistance efflux transporter EmrE"/>
    <property type="match status" value="2"/>
</dbReference>
<dbReference type="PANTHER" id="PTHR22911:SF6">
    <property type="entry name" value="SOLUTE CARRIER FAMILY 35 MEMBER G1"/>
    <property type="match status" value="1"/>
</dbReference>
<feature type="transmembrane region" description="Helical" evidence="6">
    <location>
        <begin position="160"/>
        <end position="185"/>
    </location>
</feature>
<dbReference type="InterPro" id="IPR000620">
    <property type="entry name" value="EamA_dom"/>
</dbReference>
<accession>A0AAN6GHK3</accession>
<evidence type="ECO:0000313" key="9">
    <source>
        <dbReference type="Proteomes" id="UP001176521"/>
    </source>
</evidence>
<feature type="transmembrane region" description="Helical" evidence="6">
    <location>
        <begin position="420"/>
        <end position="439"/>
    </location>
</feature>
<evidence type="ECO:0000313" key="8">
    <source>
        <dbReference type="EMBL" id="KAK0539823.1"/>
    </source>
</evidence>
<keyword evidence="9" id="KW-1185">Reference proteome</keyword>
<dbReference type="PANTHER" id="PTHR22911">
    <property type="entry name" value="ACYL-MALONYL CONDENSING ENZYME-RELATED"/>
    <property type="match status" value="1"/>
</dbReference>
<protein>
    <recommendedName>
        <fullName evidence="7">EamA domain-containing protein</fullName>
    </recommendedName>
</protein>
<evidence type="ECO:0000256" key="4">
    <source>
        <dbReference type="ARBA" id="ARBA00023136"/>
    </source>
</evidence>
<comment type="caution">
    <text evidence="8">The sequence shown here is derived from an EMBL/GenBank/DDBJ whole genome shotgun (WGS) entry which is preliminary data.</text>
</comment>
<keyword evidence="3 6" id="KW-1133">Transmembrane helix</keyword>
<feature type="transmembrane region" description="Helical" evidence="6">
    <location>
        <begin position="224"/>
        <end position="246"/>
    </location>
</feature>
<feature type="domain" description="EamA" evidence="7">
    <location>
        <begin position="395"/>
        <end position="523"/>
    </location>
</feature>
<keyword evidence="2 6" id="KW-0812">Transmembrane</keyword>
<name>A0AAN6GHK3_9BASI</name>
<evidence type="ECO:0000256" key="5">
    <source>
        <dbReference type="SAM" id="MobiDB-lite"/>
    </source>
</evidence>
<evidence type="ECO:0000259" key="7">
    <source>
        <dbReference type="Pfam" id="PF00892"/>
    </source>
</evidence>
<feature type="transmembrane region" description="Helical" evidence="6">
    <location>
        <begin position="197"/>
        <end position="218"/>
    </location>
</feature>
<feature type="transmembrane region" description="Helical" evidence="6">
    <location>
        <begin position="506"/>
        <end position="524"/>
    </location>
</feature>
<sequence>MPSLSSSAAAAGPSSSSAAPLRDADVEAEPLLHATTPTSPRSAADDDDHHHHHHHHLDDDEDDEEAHHAGAAEGAIPFPSQPDPARRFRPKHYRTKRNLDKLQAWAHHNTGFLLLALAQVFYATMALFFKILNDLPPLPVHNEGAHHGGSANAPPHKEQAIGALQVIVVRMAITALGCFAYLLLVRDPHPFLGPPPVRRLLALRGFSGFFGLFGLYFSLQFLSLADATCITFLSPLATALLAAAVLKEQLHSRQLVAGIACIAGVVCIARPQFLFGRTPHGDLGDIPVPGGDEGGGIGDGQHLLEAVAGNGGNALAAAAGPVAGPIGAVVASAAATATSAFFSPSSSSSAISSNSIAAFARNPVTASATPSAHLTGAGTGNVTEAERILAVGVALLGVLGSAGAYTSLRCIGSRASPTHSVAYFSTWSLFVAGLGMILTGQEFIVPTDVRWMVLMVLIGLCGLAAQIFAAMGLAREKAGRATVAVYLQAPLTVLYQITLLRTPLEPLSALGSGIILLASIWVSMSKS</sequence>
<feature type="transmembrane region" description="Helical" evidence="6">
    <location>
        <begin position="255"/>
        <end position="273"/>
    </location>
</feature>
<dbReference type="Proteomes" id="UP001176521">
    <property type="component" value="Unassembled WGS sequence"/>
</dbReference>
<evidence type="ECO:0000256" key="2">
    <source>
        <dbReference type="ARBA" id="ARBA00022692"/>
    </source>
</evidence>
<evidence type="ECO:0000256" key="3">
    <source>
        <dbReference type="ARBA" id="ARBA00022989"/>
    </source>
</evidence>
<proteinExistence type="predicted"/>
<reference evidence="8" key="1">
    <citation type="journal article" date="2023" name="PhytoFront">
        <title>Draft Genome Resources of Seven Strains of Tilletia horrida, Causal Agent of Kernel Smut of Rice.</title>
        <authorList>
            <person name="Khanal S."/>
            <person name="Antony Babu S."/>
            <person name="Zhou X.G."/>
        </authorList>
    </citation>
    <scope>NUCLEOTIDE SEQUENCE</scope>
    <source>
        <strain evidence="8">TX3</strain>
    </source>
</reference>
<organism evidence="8 9">
    <name type="scientific">Tilletia horrida</name>
    <dbReference type="NCBI Taxonomy" id="155126"/>
    <lineage>
        <taxon>Eukaryota</taxon>
        <taxon>Fungi</taxon>
        <taxon>Dikarya</taxon>
        <taxon>Basidiomycota</taxon>
        <taxon>Ustilaginomycotina</taxon>
        <taxon>Exobasidiomycetes</taxon>
        <taxon>Tilletiales</taxon>
        <taxon>Tilletiaceae</taxon>
        <taxon>Tilletia</taxon>
    </lineage>
</organism>
<feature type="compositionally biased region" description="Low complexity" evidence="5">
    <location>
        <begin position="1"/>
        <end position="21"/>
    </location>
</feature>
<gene>
    <name evidence="8" type="ORF">OC842_000774</name>
</gene>
<dbReference type="EMBL" id="JAPDMQ010000024">
    <property type="protein sequence ID" value="KAK0539823.1"/>
    <property type="molecule type" value="Genomic_DNA"/>
</dbReference>
<feature type="transmembrane region" description="Helical" evidence="6">
    <location>
        <begin position="481"/>
        <end position="500"/>
    </location>
</feature>
<dbReference type="InterPro" id="IPR037185">
    <property type="entry name" value="EmrE-like"/>
</dbReference>
<feature type="transmembrane region" description="Helical" evidence="6">
    <location>
        <begin position="111"/>
        <end position="132"/>
    </location>
</feature>
<feature type="domain" description="EamA" evidence="7">
    <location>
        <begin position="161"/>
        <end position="269"/>
    </location>
</feature>
<dbReference type="GO" id="GO:0016020">
    <property type="term" value="C:membrane"/>
    <property type="evidence" value="ECO:0007669"/>
    <property type="project" value="UniProtKB-SubCell"/>
</dbReference>
<dbReference type="AlphaFoldDB" id="A0AAN6GHK3"/>